<dbReference type="eggNOG" id="COG1953">
    <property type="taxonomic scope" value="Bacteria"/>
</dbReference>
<dbReference type="OrthoDB" id="9780088at2"/>
<dbReference type="RefSeq" id="WP_009384110.1">
    <property type="nucleotide sequence ID" value="NZ_AMSQ01000015.1"/>
</dbReference>
<proteinExistence type="inferred from homology"/>
<dbReference type="AlphaFoldDB" id="K9AHR4"/>
<dbReference type="GO" id="GO:0015205">
    <property type="term" value="F:nucleobase transmembrane transporter activity"/>
    <property type="evidence" value="ECO:0007669"/>
    <property type="project" value="TreeGrafter"/>
</dbReference>
<dbReference type="Gene3D" id="1.10.4160.10">
    <property type="entry name" value="Hydantoin permease"/>
    <property type="match status" value="1"/>
</dbReference>
<keyword evidence="4 6" id="KW-1133">Transmembrane helix</keyword>
<evidence type="ECO:0000313" key="7">
    <source>
        <dbReference type="EMBL" id="EKU46814.1"/>
    </source>
</evidence>
<feature type="transmembrane region" description="Helical" evidence="6">
    <location>
        <begin position="302"/>
        <end position="326"/>
    </location>
</feature>
<organism evidence="7 8">
    <name type="scientific">Staphylococcus massiliensis S46</name>
    <dbReference type="NCBI Taxonomy" id="1229783"/>
    <lineage>
        <taxon>Bacteria</taxon>
        <taxon>Bacillati</taxon>
        <taxon>Bacillota</taxon>
        <taxon>Bacilli</taxon>
        <taxon>Bacillales</taxon>
        <taxon>Staphylococcaceae</taxon>
        <taxon>Staphylococcus</taxon>
    </lineage>
</organism>
<feature type="transmembrane region" description="Helical" evidence="6">
    <location>
        <begin position="407"/>
        <end position="426"/>
    </location>
</feature>
<dbReference type="InterPro" id="IPR045225">
    <property type="entry name" value="Uracil/uridine/allantoin_perm"/>
</dbReference>
<comment type="similarity">
    <text evidence="2">Belongs to the purine-cytosine permease (2.A.39) family.</text>
</comment>
<feature type="transmembrane region" description="Helical" evidence="6">
    <location>
        <begin position="213"/>
        <end position="235"/>
    </location>
</feature>
<dbReference type="PATRIC" id="fig|1229783.3.peg.1793"/>
<feature type="transmembrane region" description="Helical" evidence="6">
    <location>
        <begin position="49"/>
        <end position="72"/>
    </location>
</feature>
<evidence type="ECO:0000256" key="1">
    <source>
        <dbReference type="ARBA" id="ARBA00004141"/>
    </source>
</evidence>
<reference evidence="7 8" key="1">
    <citation type="journal article" date="2013" name="Genome Announc.">
        <title>Genome Sequence of Staphylococcus massiliensis Strain S46, Isolated from the Surface of Healthy Human Skin.</title>
        <authorList>
            <person name="Srivastav R."/>
            <person name="Singh A."/>
            <person name="Jangir P.K."/>
            <person name="Kumari C."/>
            <person name="Muduli S."/>
            <person name="Sharma R."/>
        </authorList>
    </citation>
    <scope>NUCLEOTIDE SEQUENCE [LARGE SCALE GENOMIC DNA]</scope>
    <source>
        <strain evidence="7 8">S46</strain>
    </source>
</reference>
<protein>
    <submittedName>
        <fullName evidence="7">Allantoin permease</fullName>
    </submittedName>
</protein>
<evidence type="ECO:0000313" key="8">
    <source>
        <dbReference type="Proteomes" id="UP000009885"/>
    </source>
</evidence>
<keyword evidence="3 6" id="KW-0812">Transmembrane</keyword>
<dbReference type="STRING" id="1229783.C273_08921"/>
<dbReference type="Proteomes" id="UP000009885">
    <property type="component" value="Unassembled WGS sequence"/>
</dbReference>
<evidence type="ECO:0000256" key="3">
    <source>
        <dbReference type="ARBA" id="ARBA00022692"/>
    </source>
</evidence>
<feature type="transmembrane region" description="Helical" evidence="6">
    <location>
        <begin position="364"/>
        <end position="387"/>
    </location>
</feature>
<sequence length="459" mass="51099">MRRFKDFNHDHHAHKMTPFNYFTIWMGAVHNIPNYAMVGGFLALGISPLMIFISIMLSALFIACFLTLNGIMGSHRQLDFSQQLQMSFGQKGALFPGILRGIIVSIMWYGLQIYAGAEALNLILKDMLPSIMRPLADVSFLGMNGSLWIAFLLFWLINIGVGYGGERALNKITMWIPVLVLITFVSMSVWALSASGGFDTIMSYRYDSGLEHHQTLFVSLCIILNAMLSVWIAPISSVSDFTQHATSSKGQIIGQFVGILTAHVLFAFASLTILIGGSVYLNHSEWQLIDIIQAWDHQSVKYLAIGVLILTTLSTNVTSNIIPTAYQLKALTKHKLSYRTGVIVASLVCLLIMPWKMMAHSQSIFTFLNIIGAFLGPVVSILVIDTIRFLKGRLSTHKRVPHYEKRALTSVIIGIFSSLIGFVPLFEALKSYQLLLGLVVSSVIYTMCLFKRKKEDSSL</sequence>
<evidence type="ECO:0000256" key="6">
    <source>
        <dbReference type="SAM" id="Phobius"/>
    </source>
</evidence>
<dbReference type="EMBL" id="AMSQ01000015">
    <property type="protein sequence ID" value="EKU46814.1"/>
    <property type="molecule type" value="Genomic_DNA"/>
</dbReference>
<dbReference type="PANTHER" id="PTHR30618:SF0">
    <property type="entry name" value="PURINE-URACIL PERMEASE NCS1"/>
    <property type="match status" value="1"/>
</dbReference>
<dbReference type="Pfam" id="PF02133">
    <property type="entry name" value="Transp_cyt_pur"/>
    <property type="match status" value="1"/>
</dbReference>
<dbReference type="InterPro" id="IPR001248">
    <property type="entry name" value="Pur-cyt_permease"/>
</dbReference>
<feature type="transmembrane region" description="Helical" evidence="6">
    <location>
        <begin position="172"/>
        <end position="193"/>
    </location>
</feature>
<evidence type="ECO:0000256" key="2">
    <source>
        <dbReference type="ARBA" id="ARBA00008974"/>
    </source>
</evidence>
<feature type="transmembrane region" description="Helical" evidence="6">
    <location>
        <begin position="93"/>
        <end position="115"/>
    </location>
</feature>
<feature type="transmembrane region" description="Helical" evidence="6">
    <location>
        <begin position="338"/>
        <end position="358"/>
    </location>
</feature>
<keyword evidence="8" id="KW-1185">Reference proteome</keyword>
<dbReference type="GO" id="GO:0005886">
    <property type="term" value="C:plasma membrane"/>
    <property type="evidence" value="ECO:0007669"/>
    <property type="project" value="TreeGrafter"/>
</dbReference>
<gene>
    <name evidence="7" type="ORF">C273_08921</name>
</gene>
<evidence type="ECO:0000256" key="4">
    <source>
        <dbReference type="ARBA" id="ARBA00022989"/>
    </source>
</evidence>
<dbReference type="PANTHER" id="PTHR30618">
    <property type="entry name" value="NCS1 FAMILY PURINE/PYRIMIDINE TRANSPORTER"/>
    <property type="match status" value="1"/>
</dbReference>
<feature type="transmembrane region" description="Helical" evidence="6">
    <location>
        <begin position="256"/>
        <end position="282"/>
    </location>
</feature>
<accession>K9AHR4</accession>
<feature type="transmembrane region" description="Helical" evidence="6">
    <location>
        <begin position="21"/>
        <end position="43"/>
    </location>
</feature>
<comment type="subcellular location">
    <subcellularLocation>
        <location evidence="1">Membrane</location>
        <topology evidence="1">Multi-pass membrane protein</topology>
    </subcellularLocation>
</comment>
<evidence type="ECO:0000256" key="5">
    <source>
        <dbReference type="ARBA" id="ARBA00023136"/>
    </source>
</evidence>
<feature type="transmembrane region" description="Helical" evidence="6">
    <location>
        <begin position="135"/>
        <end position="160"/>
    </location>
</feature>
<keyword evidence="5 6" id="KW-0472">Membrane</keyword>
<feature type="transmembrane region" description="Helical" evidence="6">
    <location>
        <begin position="432"/>
        <end position="450"/>
    </location>
</feature>
<name>K9AHR4_9STAP</name>
<comment type="caution">
    <text evidence="7">The sequence shown here is derived from an EMBL/GenBank/DDBJ whole genome shotgun (WGS) entry which is preliminary data.</text>
</comment>